<name>A0ABS2JXW2_9GAMM</name>
<accession>A0ABS2JXW2</accession>
<reference evidence="1 2" key="1">
    <citation type="submission" date="2020-10" db="EMBL/GenBank/DDBJ databases">
        <title>Phylogeny of dyella-like bacteria.</title>
        <authorList>
            <person name="Fu J."/>
        </authorList>
    </citation>
    <scope>NUCLEOTIDE SEQUENCE [LARGE SCALE GENOMIC DNA]</scope>
    <source>
        <strain evidence="1 2">THG-B117</strain>
    </source>
</reference>
<dbReference type="EMBL" id="JADIKC010000011">
    <property type="protein sequence ID" value="MBM7123373.1"/>
    <property type="molecule type" value="Genomic_DNA"/>
</dbReference>
<gene>
    <name evidence="1" type="ORF">ISP20_19575</name>
</gene>
<dbReference type="RefSeq" id="WP_204637827.1">
    <property type="nucleotide sequence ID" value="NZ_CP183983.1"/>
</dbReference>
<keyword evidence="2" id="KW-1185">Reference proteome</keyword>
<organism evidence="1 2">
    <name type="scientific">Dyella kyungheensis</name>
    <dbReference type="NCBI Taxonomy" id="1242174"/>
    <lineage>
        <taxon>Bacteria</taxon>
        <taxon>Pseudomonadati</taxon>
        <taxon>Pseudomonadota</taxon>
        <taxon>Gammaproteobacteria</taxon>
        <taxon>Lysobacterales</taxon>
        <taxon>Rhodanobacteraceae</taxon>
        <taxon>Dyella</taxon>
    </lineage>
</organism>
<evidence type="ECO:0000313" key="1">
    <source>
        <dbReference type="EMBL" id="MBM7123373.1"/>
    </source>
</evidence>
<sequence>MTPLDKPLRREVTIDGKSYTLVLDSTGLKLTPRGHRNGVELLWKDLASGDAAIASALNASVGEPTG</sequence>
<comment type="caution">
    <text evidence="1">The sequence shown here is derived from an EMBL/GenBank/DDBJ whole genome shotgun (WGS) entry which is preliminary data.</text>
</comment>
<proteinExistence type="predicted"/>
<protein>
    <submittedName>
        <fullName evidence="1">Uncharacterized protein</fullName>
    </submittedName>
</protein>
<evidence type="ECO:0000313" key="2">
    <source>
        <dbReference type="Proteomes" id="UP001430065"/>
    </source>
</evidence>
<dbReference type="Proteomes" id="UP001430065">
    <property type="component" value="Unassembled WGS sequence"/>
</dbReference>